<feature type="region of interest" description="Disordered" evidence="4">
    <location>
        <begin position="782"/>
        <end position="808"/>
    </location>
</feature>
<dbReference type="PROSITE" id="PS50086">
    <property type="entry name" value="TBC_RABGAP"/>
    <property type="match status" value="1"/>
</dbReference>
<sequence length="909" mass="105024">MTPIDTSSLSTSSTSSSSSNISEQQNMGLPLKSSDSKDNFEEQIPDSPDLIVPLPNDELDLLIKLERANKEMENNSRSAQSILLSNNSIGSGTANNNSSPTSHSLSRRASFTSCEVQSLNNDDTVSKMDEISWELWNQIISEWSYWSKKKPNQLKEYIRKGIPVFLRPIAWQYLCGASETDHKEKFREYIKKQSACEKIIRRDIDRTYPDHDYFRNTAGQESLFNVMKAYSIHDPEVGYCQGSAFICGLLLIQNIPEEEAFAIFVQIMQKYNLREIYKPNMYHLGLCMYQLDVLLQELIPDLHSHFVSHAFHPSMYCSSWFLTLFTTLLPLPLVCRIFEIFLNEGIEIIFRIGLALLEYHKDSLILLDMEGMLKYFQKELPSKHESDHDSILNKAFNVKYNQKKMKKLEKDFSVLKKEEQEEQVEMRRLRAENKLLKQRIDNLEKESAHLADRLIKGQVVNAQQEESIYVLKNENQKLKDKIKEMEIEYETSNELRRKQQNEQNLNNNEKEMLHEKVNMLLEENSKLRETPDIQRLEEELVQVKMRDAEAQLAIKELQKTIHVLNLEYQEFLNNRSAVILTLSNGSPTSSESKTVVNSDIQALEEELLKVKMREAETLSEMKSLNLKLMQLDTEKHVAYNQIKRQDEEIRKLNLHVSQMLEKENETKCQLIEYRRQLDNKEALLRESNLTHKIKQGEDAIVIAELKQRVASLEVQMQEFLTTGQLNDTEKNLKNFNFYNGISASTDKLIDLNDDFKYLMSSQTSLLSDKLSVFKTQSLKLSENNPVNVNNGNSGSLNSLNEVVQKTSPRKIVNRSRSEEYNSTPNYVITEYLDSDNDDDMDKSYQSSSLNDKTNSSEYNNVDTSNSSHEELKFKTADIDLALRPPIVENLGSLHNSDFVKTSIDDEGDN</sequence>
<keyword evidence="7" id="KW-1185">Reference proteome</keyword>
<feature type="compositionally biased region" description="Low complexity" evidence="4">
    <location>
        <begin position="1"/>
        <end position="19"/>
    </location>
</feature>
<feature type="coiled-coil region" evidence="3">
    <location>
        <begin position="405"/>
        <end position="574"/>
    </location>
</feature>
<dbReference type="FunFam" id="1.10.8.270:FF:000001">
    <property type="entry name" value="TBC1 domain family member 1"/>
    <property type="match status" value="1"/>
</dbReference>
<dbReference type="PANTHER" id="PTHR47219:SF22">
    <property type="entry name" value="RAB-GAP TBC DOMAIN-CONTAINING PROTEIN"/>
    <property type="match status" value="1"/>
</dbReference>
<dbReference type="Gene3D" id="1.10.10.750">
    <property type="entry name" value="Ypt/Rab-GAP domain of gyp1p, domain 1"/>
    <property type="match status" value="1"/>
</dbReference>
<dbReference type="SUPFAM" id="SSF47923">
    <property type="entry name" value="Ypt/Rab-GAP domain of gyp1p"/>
    <property type="match status" value="2"/>
</dbReference>
<evidence type="ECO:0000256" key="1">
    <source>
        <dbReference type="ARBA" id="ARBA00022468"/>
    </source>
</evidence>
<dbReference type="FunFam" id="1.10.472.80:FF:000002">
    <property type="entry name" value="Ecotropic viral integration site 5"/>
    <property type="match status" value="1"/>
</dbReference>
<protein>
    <recommendedName>
        <fullName evidence="5">Rab-GAP TBC domain-containing protein</fullName>
    </recommendedName>
</protein>
<dbReference type="InterPro" id="IPR035969">
    <property type="entry name" value="Rab-GAP_TBC_sf"/>
</dbReference>
<dbReference type="OrthoDB" id="295078at2759"/>
<dbReference type="Gene3D" id="1.10.8.270">
    <property type="entry name" value="putative rabgap domain of human tbc1 domain family member 14 like domains"/>
    <property type="match status" value="1"/>
</dbReference>
<feature type="compositionally biased region" description="Polar residues" evidence="4">
    <location>
        <begin position="843"/>
        <end position="866"/>
    </location>
</feature>
<feature type="compositionally biased region" description="Low complexity" evidence="4">
    <location>
        <begin position="782"/>
        <end position="803"/>
    </location>
</feature>
<proteinExistence type="predicted"/>
<comment type="caution">
    <text evidence="6">The sequence shown here is derived from an EMBL/GenBank/DDBJ whole genome shotgun (WGS) entry which is preliminary data.</text>
</comment>
<feature type="region of interest" description="Disordered" evidence="4">
    <location>
        <begin position="831"/>
        <end position="869"/>
    </location>
</feature>
<dbReference type="Pfam" id="PF00566">
    <property type="entry name" value="RabGAP-TBC"/>
    <property type="match status" value="1"/>
</dbReference>
<dbReference type="GO" id="GO:0031267">
    <property type="term" value="F:small GTPase binding"/>
    <property type="evidence" value="ECO:0007669"/>
    <property type="project" value="TreeGrafter"/>
</dbReference>
<dbReference type="SMART" id="SM00164">
    <property type="entry name" value="TBC"/>
    <property type="match status" value="1"/>
</dbReference>
<evidence type="ECO:0000313" key="7">
    <source>
        <dbReference type="Proteomes" id="UP000663879"/>
    </source>
</evidence>
<dbReference type="InterPro" id="IPR000195">
    <property type="entry name" value="Rab-GAP-TBC_dom"/>
</dbReference>
<dbReference type="Proteomes" id="UP000663879">
    <property type="component" value="Unassembled WGS sequence"/>
</dbReference>
<feature type="domain" description="Rab-GAP TBC" evidence="5">
    <location>
        <begin position="161"/>
        <end position="345"/>
    </location>
</feature>
<dbReference type="EMBL" id="CAJNOC010000535">
    <property type="protein sequence ID" value="CAF0773595.1"/>
    <property type="molecule type" value="Genomic_DNA"/>
</dbReference>
<feature type="region of interest" description="Disordered" evidence="4">
    <location>
        <begin position="1"/>
        <end position="52"/>
    </location>
</feature>
<evidence type="ECO:0000256" key="3">
    <source>
        <dbReference type="SAM" id="Coils"/>
    </source>
</evidence>
<evidence type="ECO:0000256" key="4">
    <source>
        <dbReference type="SAM" id="MobiDB-lite"/>
    </source>
</evidence>
<evidence type="ECO:0000259" key="5">
    <source>
        <dbReference type="PROSITE" id="PS50086"/>
    </source>
</evidence>
<dbReference type="Gene3D" id="1.10.472.80">
    <property type="entry name" value="Ypt/Rab-GAP domain of gyp1p, domain 3"/>
    <property type="match status" value="1"/>
</dbReference>
<feature type="coiled-coil region" evidence="3">
    <location>
        <begin position="600"/>
        <end position="722"/>
    </location>
</feature>
<gene>
    <name evidence="6" type="ORF">OXX778_LOCUS5084</name>
</gene>
<accession>A0A813QU81</accession>
<evidence type="ECO:0000313" key="6">
    <source>
        <dbReference type="EMBL" id="CAF0773595.1"/>
    </source>
</evidence>
<keyword evidence="1" id="KW-0343">GTPase activation</keyword>
<dbReference type="AlphaFoldDB" id="A0A813QU81"/>
<dbReference type="InterPro" id="IPR050302">
    <property type="entry name" value="Rab_GAP_TBC_domain"/>
</dbReference>
<dbReference type="PANTHER" id="PTHR47219">
    <property type="entry name" value="RAB GTPASE-ACTIVATING PROTEIN 1-LIKE"/>
    <property type="match status" value="1"/>
</dbReference>
<organism evidence="6 7">
    <name type="scientific">Brachionus calyciflorus</name>
    <dbReference type="NCBI Taxonomy" id="104777"/>
    <lineage>
        <taxon>Eukaryota</taxon>
        <taxon>Metazoa</taxon>
        <taxon>Spiralia</taxon>
        <taxon>Gnathifera</taxon>
        <taxon>Rotifera</taxon>
        <taxon>Eurotatoria</taxon>
        <taxon>Monogononta</taxon>
        <taxon>Pseudotrocha</taxon>
        <taxon>Ploima</taxon>
        <taxon>Brachionidae</taxon>
        <taxon>Brachionus</taxon>
    </lineage>
</organism>
<name>A0A813QU81_9BILA</name>
<dbReference type="FunFam" id="1.10.10.750:FF:000003">
    <property type="entry name" value="GTPase activating protein (Evi5)"/>
    <property type="match status" value="1"/>
</dbReference>
<reference evidence="6" key="1">
    <citation type="submission" date="2021-02" db="EMBL/GenBank/DDBJ databases">
        <authorList>
            <person name="Nowell W R."/>
        </authorList>
    </citation>
    <scope>NUCLEOTIDE SEQUENCE</scope>
    <source>
        <strain evidence="6">Ploen Becks lab</strain>
    </source>
</reference>
<keyword evidence="2 3" id="KW-0175">Coiled coil</keyword>
<evidence type="ECO:0000256" key="2">
    <source>
        <dbReference type="ARBA" id="ARBA00023054"/>
    </source>
</evidence>
<dbReference type="GO" id="GO:0005096">
    <property type="term" value="F:GTPase activator activity"/>
    <property type="evidence" value="ECO:0007669"/>
    <property type="project" value="UniProtKB-KW"/>
</dbReference>